<feature type="compositionally biased region" description="Basic and acidic residues" evidence="6">
    <location>
        <begin position="460"/>
        <end position="469"/>
    </location>
</feature>
<dbReference type="CDD" id="cd00609">
    <property type="entry name" value="AAT_like"/>
    <property type="match status" value="1"/>
</dbReference>
<dbReference type="InterPro" id="IPR015424">
    <property type="entry name" value="PyrdxlP-dep_Trfase"/>
</dbReference>
<dbReference type="Pfam" id="PF00155">
    <property type="entry name" value="Aminotran_1_2"/>
    <property type="match status" value="1"/>
</dbReference>
<evidence type="ECO:0000256" key="3">
    <source>
        <dbReference type="ARBA" id="ARBA00023015"/>
    </source>
</evidence>
<sequence>MVSGRVGSRELAAALGAWRSSAPTLADALAESVRAAVLDGRLGVGTVLPSERALAESLRVSRGTLVNALGVLRRGGWMVTRHGSGSELRLPTAVTERITPWTLDHPGGELELDLTHAVTAAPHAAVTAAGRFAAAALPPLLVGDGVTETHDAELRAAIAVRYTAEGMPTEPREILITTGARAALHLILEELHDRRRPILVENPSYHGALALIRARRARTIAIPVTEQGWDLTAIGAASRGAIAYLVPDFHNPTGALMPPEQRLDLATLADRLGITLVIDETMRDLDLRDPPRPIPRIAGSPVVALGTTSKTVWGGIRVGWIRASAPMIRRLQRNPLTGLFTPSPLTQLAARPLVASLDELLVQRRTQLRTQRDHLAAALEAGDAWDFTTPDGGLTIWLRVHGISARTLVDRAHRQGLALAHGTQFAIEGGAIDRIRIPFTAHPEALDRAVAILQNALERPPDGAEEHARPAFGRVGDTGLDTIY</sequence>
<evidence type="ECO:0000256" key="2">
    <source>
        <dbReference type="ARBA" id="ARBA00022898"/>
    </source>
</evidence>
<keyword evidence="9" id="KW-1185">Reference proteome</keyword>
<gene>
    <name evidence="8" type="ORF">GCM10011372_22040</name>
</gene>
<dbReference type="InterPro" id="IPR000524">
    <property type="entry name" value="Tscrpt_reg_HTH_GntR"/>
</dbReference>
<dbReference type="Pfam" id="PF00392">
    <property type="entry name" value="GntR"/>
    <property type="match status" value="1"/>
</dbReference>
<dbReference type="GO" id="GO:0003677">
    <property type="term" value="F:DNA binding"/>
    <property type="evidence" value="ECO:0007669"/>
    <property type="project" value="UniProtKB-KW"/>
</dbReference>
<dbReference type="InterPro" id="IPR015421">
    <property type="entry name" value="PyrdxlP-dep_Trfase_major"/>
</dbReference>
<dbReference type="Gene3D" id="1.10.10.10">
    <property type="entry name" value="Winged helix-like DNA-binding domain superfamily/Winged helix DNA-binding domain"/>
    <property type="match status" value="1"/>
</dbReference>
<dbReference type="SUPFAM" id="SSF46785">
    <property type="entry name" value="Winged helix' DNA-binding domain"/>
    <property type="match status" value="1"/>
</dbReference>
<dbReference type="InterPro" id="IPR051446">
    <property type="entry name" value="HTH_trans_reg/aminotransferase"/>
</dbReference>
<protein>
    <submittedName>
        <fullName evidence="8">GntR family transcriptional regulator</fullName>
    </submittedName>
</protein>
<dbReference type="InterPro" id="IPR036388">
    <property type="entry name" value="WH-like_DNA-bd_sf"/>
</dbReference>
<keyword evidence="2" id="KW-0663">Pyridoxal phosphate</keyword>
<keyword evidence="5" id="KW-0804">Transcription</keyword>
<evidence type="ECO:0000256" key="5">
    <source>
        <dbReference type="ARBA" id="ARBA00023163"/>
    </source>
</evidence>
<evidence type="ECO:0000256" key="1">
    <source>
        <dbReference type="ARBA" id="ARBA00005384"/>
    </source>
</evidence>
<dbReference type="Gene3D" id="3.40.640.10">
    <property type="entry name" value="Type I PLP-dependent aspartate aminotransferase-like (Major domain)"/>
    <property type="match status" value="1"/>
</dbReference>
<evidence type="ECO:0000256" key="6">
    <source>
        <dbReference type="SAM" id="MobiDB-lite"/>
    </source>
</evidence>
<accession>A0A917PL20</accession>
<evidence type="ECO:0000256" key="4">
    <source>
        <dbReference type="ARBA" id="ARBA00023125"/>
    </source>
</evidence>
<dbReference type="RefSeq" id="WP_188743490.1">
    <property type="nucleotide sequence ID" value="NZ_BAABFW010000006.1"/>
</dbReference>
<proteinExistence type="inferred from homology"/>
<keyword evidence="3" id="KW-0805">Transcription regulation</keyword>
<comment type="similarity">
    <text evidence="1">In the C-terminal section; belongs to the class-I pyridoxal-phosphate-dependent aminotransferase family.</text>
</comment>
<keyword evidence="4" id="KW-0238">DNA-binding</keyword>
<feature type="region of interest" description="Disordered" evidence="6">
    <location>
        <begin position="460"/>
        <end position="484"/>
    </location>
</feature>
<reference evidence="8" key="2">
    <citation type="submission" date="2020-09" db="EMBL/GenBank/DDBJ databases">
        <authorList>
            <person name="Sun Q."/>
            <person name="Zhou Y."/>
        </authorList>
    </citation>
    <scope>NUCLEOTIDE SEQUENCE</scope>
    <source>
        <strain evidence="8">CGMCC 1.8984</strain>
    </source>
</reference>
<dbReference type="PANTHER" id="PTHR46577:SF1">
    <property type="entry name" value="HTH-TYPE TRANSCRIPTIONAL REGULATORY PROTEIN GABR"/>
    <property type="match status" value="1"/>
</dbReference>
<dbReference type="SUPFAM" id="SSF53383">
    <property type="entry name" value="PLP-dependent transferases"/>
    <property type="match status" value="1"/>
</dbReference>
<evidence type="ECO:0000259" key="7">
    <source>
        <dbReference type="PROSITE" id="PS50949"/>
    </source>
</evidence>
<dbReference type="PANTHER" id="PTHR46577">
    <property type="entry name" value="HTH-TYPE TRANSCRIPTIONAL REGULATORY PROTEIN GABR"/>
    <property type="match status" value="1"/>
</dbReference>
<comment type="caution">
    <text evidence="8">The sequence shown here is derived from an EMBL/GenBank/DDBJ whole genome shotgun (WGS) entry which is preliminary data.</text>
</comment>
<reference evidence="8" key="1">
    <citation type="journal article" date="2014" name="Int. J. Syst. Evol. Microbiol.">
        <title>Complete genome sequence of Corynebacterium casei LMG S-19264T (=DSM 44701T), isolated from a smear-ripened cheese.</title>
        <authorList>
            <consortium name="US DOE Joint Genome Institute (JGI-PGF)"/>
            <person name="Walter F."/>
            <person name="Albersmeier A."/>
            <person name="Kalinowski J."/>
            <person name="Ruckert C."/>
        </authorList>
    </citation>
    <scope>NUCLEOTIDE SEQUENCE</scope>
    <source>
        <strain evidence="8">CGMCC 1.8984</strain>
    </source>
</reference>
<evidence type="ECO:0000313" key="8">
    <source>
        <dbReference type="EMBL" id="GGJ83328.1"/>
    </source>
</evidence>
<dbReference type="GO" id="GO:0003700">
    <property type="term" value="F:DNA-binding transcription factor activity"/>
    <property type="evidence" value="ECO:0007669"/>
    <property type="project" value="InterPro"/>
</dbReference>
<dbReference type="SMART" id="SM00345">
    <property type="entry name" value="HTH_GNTR"/>
    <property type="match status" value="1"/>
</dbReference>
<dbReference type="Proteomes" id="UP000636956">
    <property type="component" value="Unassembled WGS sequence"/>
</dbReference>
<dbReference type="AlphaFoldDB" id="A0A917PL20"/>
<organism evidence="8 9">
    <name type="scientific">Agromyces bauzanensis</name>
    <dbReference type="NCBI Taxonomy" id="1308924"/>
    <lineage>
        <taxon>Bacteria</taxon>
        <taxon>Bacillati</taxon>
        <taxon>Actinomycetota</taxon>
        <taxon>Actinomycetes</taxon>
        <taxon>Micrococcales</taxon>
        <taxon>Microbacteriaceae</taxon>
        <taxon>Agromyces</taxon>
    </lineage>
</organism>
<dbReference type="InterPro" id="IPR004839">
    <property type="entry name" value="Aminotransferase_I/II_large"/>
</dbReference>
<evidence type="ECO:0000313" key="9">
    <source>
        <dbReference type="Proteomes" id="UP000636956"/>
    </source>
</evidence>
<dbReference type="EMBL" id="BMMD01000012">
    <property type="protein sequence ID" value="GGJ83328.1"/>
    <property type="molecule type" value="Genomic_DNA"/>
</dbReference>
<feature type="domain" description="HTH gntR-type" evidence="7">
    <location>
        <begin position="23"/>
        <end position="91"/>
    </location>
</feature>
<dbReference type="InterPro" id="IPR036390">
    <property type="entry name" value="WH_DNA-bd_sf"/>
</dbReference>
<dbReference type="CDD" id="cd07377">
    <property type="entry name" value="WHTH_GntR"/>
    <property type="match status" value="1"/>
</dbReference>
<dbReference type="GO" id="GO:0030170">
    <property type="term" value="F:pyridoxal phosphate binding"/>
    <property type="evidence" value="ECO:0007669"/>
    <property type="project" value="InterPro"/>
</dbReference>
<name>A0A917PL20_9MICO</name>
<dbReference type="PRINTS" id="PR00035">
    <property type="entry name" value="HTHGNTR"/>
</dbReference>
<dbReference type="PROSITE" id="PS50949">
    <property type="entry name" value="HTH_GNTR"/>
    <property type="match status" value="1"/>
</dbReference>